<dbReference type="RefSeq" id="WP_134696947.1">
    <property type="nucleotide sequence ID" value="NZ_QORJ01000046.1"/>
</dbReference>
<evidence type="ECO:0000313" key="8">
    <source>
        <dbReference type="Proteomes" id="UP000297914"/>
    </source>
</evidence>
<dbReference type="InterPro" id="IPR013563">
    <property type="entry name" value="Oligopep_ABC_C"/>
</dbReference>
<dbReference type="EMBL" id="QORL01000050">
    <property type="protein sequence ID" value="TFF72043.1"/>
    <property type="molecule type" value="Genomic_DNA"/>
</dbReference>
<dbReference type="GO" id="GO:0055085">
    <property type="term" value="P:transmembrane transport"/>
    <property type="evidence" value="ECO:0007669"/>
    <property type="project" value="UniProtKB-ARBA"/>
</dbReference>
<dbReference type="InterPro" id="IPR050319">
    <property type="entry name" value="ABC_transp_ATP-bind"/>
</dbReference>
<dbReference type="CDD" id="cd03257">
    <property type="entry name" value="ABC_NikE_OppD_transporters"/>
    <property type="match status" value="1"/>
</dbReference>
<dbReference type="InterPro" id="IPR003439">
    <property type="entry name" value="ABC_transporter-like_ATP-bd"/>
</dbReference>
<evidence type="ECO:0000313" key="7">
    <source>
        <dbReference type="Proteomes" id="UP000297720"/>
    </source>
</evidence>
<dbReference type="Gene3D" id="3.40.50.300">
    <property type="entry name" value="P-loop containing nucleotide triphosphate hydrolases"/>
    <property type="match status" value="1"/>
</dbReference>
<keyword evidence="7" id="KW-1185">Reference proteome</keyword>
<dbReference type="EMBL" id="QORK01000050">
    <property type="protein sequence ID" value="TFF75288.1"/>
    <property type="molecule type" value="Genomic_DNA"/>
</dbReference>
<evidence type="ECO:0000256" key="3">
    <source>
        <dbReference type="ARBA" id="ARBA00022840"/>
    </source>
</evidence>
<dbReference type="GO" id="GO:0016887">
    <property type="term" value="F:ATP hydrolysis activity"/>
    <property type="evidence" value="ECO:0007669"/>
    <property type="project" value="InterPro"/>
</dbReference>
<dbReference type="Proteomes" id="UP000297914">
    <property type="component" value="Unassembled WGS sequence"/>
</dbReference>
<dbReference type="InterPro" id="IPR003593">
    <property type="entry name" value="AAA+_ATPase"/>
</dbReference>
<evidence type="ECO:0000256" key="2">
    <source>
        <dbReference type="ARBA" id="ARBA00022741"/>
    </source>
</evidence>
<dbReference type="Pfam" id="PF08352">
    <property type="entry name" value="oligo_HPY"/>
    <property type="match status" value="1"/>
</dbReference>
<dbReference type="PANTHER" id="PTHR43776">
    <property type="entry name" value="TRANSPORT ATP-BINDING PROTEIN"/>
    <property type="match status" value="1"/>
</dbReference>
<keyword evidence="2" id="KW-0547">Nucleotide-binding</keyword>
<dbReference type="SUPFAM" id="SSF52540">
    <property type="entry name" value="P-loop containing nucleoside triphosphate hydrolases"/>
    <property type="match status" value="1"/>
</dbReference>
<gene>
    <name evidence="5" type="ORF">DRM93_18525</name>
    <name evidence="6" type="ORF">DRM94_18525</name>
</gene>
<dbReference type="InterPro" id="IPR017871">
    <property type="entry name" value="ABC_transporter-like_CS"/>
</dbReference>
<dbReference type="Pfam" id="PF00005">
    <property type="entry name" value="ABC_tran"/>
    <property type="match status" value="1"/>
</dbReference>
<evidence type="ECO:0000313" key="6">
    <source>
        <dbReference type="EMBL" id="TFF75288.1"/>
    </source>
</evidence>
<dbReference type="SMART" id="SM00382">
    <property type="entry name" value="AAA"/>
    <property type="match status" value="1"/>
</dbReference>
<evidence type="ECO:0000256" key="1">
    <source>
        <dbReference type="ARBA" id="ARBA00022448"/>
    </source>
</evidence>
<dbReference type="Proteomes" id="UP000297720">
    <property type="component" value="Unassembled WGS sequence"/>
</dbReference>
<sequence>MQIAHTDAPIIEVQHLYKDFPVNSNAIKSGKMRALSDITFNLHRGRALAVVGESGSGKSTIAKIIAKMYKLSNGRILYRGRDLEEFNKGTALLDYRQSVQMVWQDPFGSLNPTHTIYHHIARPLLLHSKVSDKRDLSDMVYGLLEKVGLTPAKATAAKYPHQLSGGQRQRVNIARNLAVEAEVVLADEPTSMLDVSIRIGILNLMEQMKNELGVSMLYITHDIATARYVAEDLAVMYVGHMVEWGEVDEILHHPQHPYTQLLISAVPDPEKSIHAELEGGRKGEIPLWTPESRGCPFAGRCHQAMPRCKESLPPVTRLADNHFVRCYLHEQG</sequence>
<dbReference type="FunFam" id="3.40.50.300:FF:000016">
    <property type="entry name" value="Oligopeptide ABC transporter ATP-binding component"/>
    <property type="match status" value="1"/>
</dbReference>
<dbReference type="GO" id="GO:0005524">
    <property type="term" value="F:ATP binding"/>
    <property type="evidence" value="ECO:0007669"/>
    <property type="project" value="UniProtKB-KW"/>
</dbReference>
<organism evidence="6 8">
    <name type="scientific">Aeromonas taiwanensis</name>
    <dbReference type="NCBI Taxonomy" id="633417"/>
    <lineage>
        <taxon>Bacteria</taxon>
        <taxon>Pseudomonadati</taxon>
        <taxon>Pseudomonadota</taxon>
        <taxon>Gammaproteobacteria</taxon>
        <taxon>Aeromonadales</taxon>
        <taxon>Aeromonadaceae</taxon>
        <taxon>Aeromonas</taxon>
    </lineage>
</organism>
<keyword evidence="3 6" id="KW-0067">ATP-binding</keyword>
<name>A0A5F0K6L0_9GAMM</name>
<dbReference type="NCBIfam" id="TIGR01727">
    <property type="entry name" value="oligo_HPY"/>
    <property type="match status" value="1"/>
</dbReference>
<dbReference type="PROSITE" id="PS50893">
    <property type="entry name" value="ABC_TRANSPORTER_2"/>
    <property type="match status" value="1"/>
</dbReference>
<accession>A0A5F0K6L0</accession>
<reference evidence="6 8" key="1">
    <citation type="submission" date="2018-06" db="EMBL/GenBank/DDBJ databases">
        <title>Occurrence of a novel blaKPC-2- and qnrS2- harbouring IncP6 plasmid from Aeromonas taiwanensis isolates recovered from the river sediments.</title>
        <authorList>
            <person name="Zheng B."/>
            <person name="Yu X."/>
            <person name="Xiao Y."/>
        </authorList>
    </citation>
    <scope>NUCLEOTIDE SEQUENCE [LARGE SCALE GENOMIC DNA]</scope>
    <source>
        <strain evidence="5 7">1713</strain>
        <strain evidence="6 8">198</strain>
    </source>
</reference>
<protein>
    <submittedName>
        <fullName evidence="6">ABC transporter ATP-binding protein</fullName>
    </submittedName>
</protein>
<dbReference type="OrthoDB" id="9784450at2"/>
<dbReference type="GO" id="GO:0015833">
    <property type="term" value="P:peptide transport"/>
    <property type="evidence" value="ECO:0007669"/>
    <property type="project" value="InterPro"/>
</dbReference>
<feature type="domain" description="ABC transporter" evidence="4">
    <location>
        <begin position="11"/>
        <end position="263"/>
    </location>
</feature>
<dbReference type="InterPro" id="IPR027417">
    <property type="entry name" value="P-loop_NTPase"/>
</dbReference>
<evidence type="ECO:0000313" key="5">
    <source>
        <dbReference type="EMBL" id="TFF72043.1"/>
    </source>
</evidence>
<keyword evidence="1" id="KW-0813">Transport</keyword>
<evidence type="ECO:0000259" key="4">
    <source>
        <dbReference type="PROSITE" id="PS50893"/>
    </source>
</evidence>
<dbReference type="PROSITE" id="PS00211">
    <property type="entry name" value="ABC_TRANSPORTER_1"/>
    <property type="match status" value="1"/>
</dbReference>
<comment type="caution">
    <text evidence="6">The sequence shown here is derived from an EMBL/GenBank/DDBJ whole genome shotgun (WGS) entry which is preliminary data.</text>
</comment>
<proteinExistence type="predicted"/>
<dbReference type="PANTHER" id="PTHR43776:SF8">
    <property type="entry name" value="ABC TRANSPORTER, ATP-BINDING PROTEIN"/>
    <property type="match status" value="1"/>
</dbReference>
<dbReference type="AlphaFoldDB" id="A0A5F0K6L0"/>